<accession>A0A4Y2KFG7</accession>
<dbReference type="AlphaFoldDB" id="A0A4Y2KFG7"/>
<evidence type="ECO:0000313" key="2">
    <source>
        <dbReference type="Proteomes" id="UP000499080"/>
    </source>
</evidence>
<dbReference type="Proteomes" id="UP000499080">
    <property type="component" value="Unassembled WGS sequence"/>
</dbReference>
<evidence type="ECO:0000313" key="1">
    <source>
        <dbReference type="EMBL" id="GBN01201.1"/>
    </source>
</evidence>
<dbReference type="EMBL" id="BGPR01004593">
    <property type="protein sequence ID" value="GBN01201.1"/>
    <property type="molecule type" value="Genomic_DNA"/>
</dbReference>
<gene>
    <name evidence="1" type="ORF">AVEN_82043_1</name>
</gene>
<proteinExistence type="predicted"/>
<comment type="caution">
    <text evidence="1">The sequence shown here is derived from an EMBL/GenBank/DDBJ whole genome shotgun (WGS) entry which is preliminary data.</text>
</comment>
<keyword evidence="2" id="KW-1185">Reference proteome</keyword>
<protein>
    <submittedName>
        <fullName evidence="1">Uncharacterized protein</fullName>
    </submittedName>
</protein>
<sequence>MKTHLILNWRHIVERKPADLHHEVPMQEELVKSLWWEGQTTVTRPIEDWPVSETIPDFDVVNSEKKKKNYCVVTNTTNETIEYFSKVSSFRK</sequence>
<organism evidence="1 2">
    <name type="scientific">Araneus ventricosus</name>
    <name type="common">Orbweaver spider</name>
    <name type="synonym">Epeira ventricosa</name>
    <dbReference type="NCBI Taxonomy" id="182803"/>
    <lineage>
        <taxon>Eukaryota</taxon>
        <taxon>Metazoa</taxon>
        <taxon>Ecdysozoa</taxon>
        <taxon>Arthropoda</taxon>
        <taxon>Chelicerata</taxon>
        <taxon>Arachnida</taxon>
        <taxon>Araneae</taxon>
        <taxon>Araneomorphae</taxon>
        <taxon>Entelegynae</taxon>
        <taxon>Araneoidea</taxon>
        <taxon>Araneidae</taxon>
        <taxon>Araneus</taxon>
    </lineage>
</organism>
<name>A0A4Y2KFG7_ARAVE</name>
<reference evidence="1 2" key="1">
    <citation type="journal article" date="2019" name="Sci. Rep.">
        <title>Orb-weaving spider Araneus ventricosus genome elucidates the spidroin gene catalogue.</title>
        <authorList>
            <person name="Kono N."/>
            <person name="Nakamura H."/>
            <person name="Ohtoshi R."/>
            <person name="Moran D.A.P."/>
            <person name="Shinohara A."/>
            <person name="Yoshida Y."/>
            <person name="Fujiwara M."/>
            <person name="Mori M."/>
            <person name="Tomita M."/>
            <person name="Arakawa K."/>
        </authorList>
    </citation>
    <scope>NUCLEOTIDE SEQUENCE [LARGE SCALE GENOMIC DNA]</scope>
</reference>
<dbReference type="OrthoDB" id="6470177at2759"/>